<sequence length="142" mass="15681">MANPKINNILIPNVTQLPSQKKTDDVNKLKQGETSEFKGLLDSQVAEQEGQSALAPKKGIQLSTHAMRRLQERNISIDKDEYTKLQTAMDRLKLKGGQDSLVITGKAAYIVDVPKNTIVTAIDKESIGENVFTKIDSTILMN</sequence>
<protein>
    <submittedName>
        <fullName evidence="1">Uncharacterized protein</fullName>
    </submittedName>
</protein>
<dbReference type="OrthoDB" id="5293534at2"/>
<organism evidence="1 2">
    <name type="scientific">Bacteriovorax stolpii</name>
    <name type="common">Bdellovibrio stolpii</name>
    <dbReference type="NCBI Taxonomy" id="960"/>
    <lineage>
        <taxon>Bacteria</taxon>
        <taxon>Pseudomonadati</taxon>
        <taxon>Bdellovibrionota</taxon>
        <taxon>Bacteriovoracia</taxon>
        <taxon>Bacteriovoracales</taxon>
        <taxon>Bacteriovoracaceae</taxon>
        <taxon>Bacteriovorax</taxon>
    </lineage>
</organism>
<dbReference type="Proteomes" id="UP000235584">
    <property type="component" value="Chromosome"/>
</dbReference>
<dbReference type="KEGG" id="bsto:C0V70_02475"/>
<keyword evidence="2" id="KW-1185">Reference proteome</keyword>
<reference evidence="1 2" key="1">
    <citation type="submission" date="2018-01" db="EMBL/GenBank/DDBJ databases">
        <title>Complete genome sequence of Bacteriovorax stolpii DSM12778.</title>
        <authorList>
            <person name="Tang B."/>
            <person name="Chang J."/>
        </authorList>
    </citation>
    <scope>NUCLEOTIDE SEQUENCE [LARGE SCALE GENOMIC DNA]</scope>
    <source>
        <strain evidence="1 2">DSM 12778</strain>
    </source>
</reference>
<accession>A0A2K9NNA2</accession>
<name>A0A2K9NNA2_BACTC</name>
<dbReference type="Pfam" id="PF12611">
    <property type="entry name" value="Flagellar_put"/>
    <property type="match status" value="1"/>
</dbReference>
<dbReference type="EMBL" id="CP025704">
    <property type="protein sequence ID" value="AUN96987.1"/>
    <property type="molecule type" value="Genomic_DNA"/>
</dbReference>
<dbReference type="AlphaFoldDB" id="A0A2K9NNA2"/>
<dbReference type="NCBIfam" id="TIGR02530">
    <property type="entry name" value="flg_new"/>
    <property type="match status" value="1"/>
</dbReference>
<proteinExistence type="predicted"/>
<evidence type="ECO:0000313" key="2">
    <source>
        <dbReference type="Proteomes" id="UP000235584"/>
    </source>
</evidence>
<dbReference type="InterPro" id="IPR013367">
    <property type="entry name" value="Flagellar_put"/>
</dbReference>
<evidence type="ECO:0000313" key="1">
    <source>
        <dbReference type="EMBL" id="AUN96987.1"/>
    </source>
</evidence>
<dbReference type="RefSeq" id="WP_102242282.1">
    <property type="nucleotide sequence ID" value="NZ_CP025704.1"/>
</dbReference>
<gene>
    <name evidence="1" type="ORF">C0V70_02475</name>
</gene>